<evidence type="ECO:0000256" key="1">
    <source>
        <dbReference type="SAM" id="MobiDB-lite"/>
    </source>
</evidence>
<sequence>MPREPPEIVPTALRADGVVMGGEDVRFRALCSAPVRATPVAGRQVLPIREQSKGSRSPCLALLRWTGGGVVLTRETGPFATSATTDRSISPFLLHHTANGIDRRHQCVPESDITRPLRTAPAHPGPTAIPAATK</sequence>
<feature type="region of interest" description="Disordered" evidence="1">
    <location>
        <begin position="115"/>
        <end position="134"/>
    </location>
</feature>
<accession>A0A8J3TDX2</accession>
<dbReference type="AlphaFoldDB" id="A0A8J3TDX2"/>
<proteinExistence type="predicted"/>
<name>A0A8J3TDX2_9ACTN</name>
<keyword evidence="3" id="KW-1185">Reference proteome</keyword>
<dbReference type="Proteomes" id="UP000599074">
    <property type="component" value="Unassembled WGS sequence"/>
</dbReference>
<organism evidence="2 3">
    <name type="scientific">Planosporangium mesophilum</name>
    <dbReference type="NCBI Taxonomy" id="689768"/>
    <lineage>
        <taxon>Bacteria</taxon>
        <taxon>Bacillati</taxon>
        <taxon>Actinomycetota</taxon>
        <taxon>Actinomycetes</taxon>
        <taxon>Micromonosporales</taxon>
        <taxon>Micromonosporaceae</taxon>
        <taxon>Planosporangium</taxon>
    </lineage>
</organism>
<dbReference type="EMBL" id="BOON01000033">
    <property type="protein sequence ID" value="GII24047.1"/>
    <property type="molecule type" value="Genomic_DNA"/>
</dbReference>
<protein>
    <submittedName>
        <fullName evidence="2">Uncharacterized protein</fullName>
    </submittedName>
</protein>
<comment type="caution">
    <text evidence="2">The sequence shown here is derived from an EMBL/GenBank/DDBJ whole genome shotgun (WGS) entry which is preliminary data.</text>
</comment>
<evidence type="ECO:0000313" key="2">
    <source>
        <dbReference type="EMBL" id="GII24047.1"/>
    </source>
</evidence>
<gene>
    <name evidence="2" type="ORF">Pme01_36440</name>
</gene>
<reference evidence="2" key="1">
    <citation type="submission" date="2021-01" db="EMBL/GenBank/DDBJ databases">
        <title>Whole genome shotgun sequence of Planosporangium mesophilum NBRC 109066.</title>
        <authorList>
            <person name="Komaki H."/>
            <person name="Tamura T."/>
        </authorList>
    </citation>
    <scope>NUCLEOTIDE SEQUENCE</scope>
    <source>
        <strain evidence="2">NBRC 109066</strain>
    </source>
</reference>
<evidence type="ECO:0000313" key="3">
    <source>
        <dbReference type="Proteomes" id="UP000599074"/>
    </source>
</evidence>